<reference evidence="1" key="1">
    <citation type="journal article" date="2014" name="Front. Microbiol.">
        <title>High frequency of phylogenetically diverse reductive dehalogenase-homologous genes in deep subseafloor sedimentary metagenomes.</title>
        <authorList>
            <person name="Kawai M."/>
            <person name="Futagami T."/>
            <person name="Toyoda A."/>
            <person name="Takaki Y."/>
            <person name="Nishi S."/>
            <person name="Hori S."/>
            <person name="Arai W."/>
            <person name="Tsubouchi T."/>
            <person name="Morono Y."/>
            <person name="Uchiyama I."/>
            <person name="Ito T."/>
            <person name="Fujiyama A."/>
            <person name="Inagaki F."/>
            <person name="Takami H."/>
        </authorList>
    </citation>
    <scope>NUCLEOTIDE SEQUENCE</scope>
    <source>
        <strain evidence="1">Expedition CK06-06</strain>
    </source>
</reference>
<organism evidence="1">
    <name type="scientific">marine sediment metagenome</name>
    <dbReference type="NCBI Taxonomy" id="412755"/>
    <lineage>
        <taxon>unclassified sequences</taxon>
        <taxon>metagenomes</taxon>
        <taxon>ecological metagenomes</taxon>
    </lineage>
</organism>
<comment type="caution">
    <text evidence="1">The sequence shown here is derived from an EMBL/GenBank/DDBJ whole genome shotgun (WGS) entry which is preliminary data.</text>
</comment>
<dbReference type="EMBL" id="BARS01004425">
    <property type="protein sequence ID" value="GAF78036.1"/>
    <property type="molecule type" value="Genomic_DNA"/>
</dbReference>
<protein>
    <submittedName>
        <fullName evidence="1">Uncharacterized protein</fullName>
    </submittedName>
</protein>
<evidence type="ECO:0000313" key="1">
    <source>
        <dbReference type="EMBL" id="GAF78036.1"/>
    </source>
</evidence>
<name>X0SSD1_9ZZZZ</name>
<gene>
    <name evidence="1" type="ORF">S01H1_08649</name>
</gene>
<feature type="non-terminal residue" evidence="1">
    <location>
        <position position="47"/>
    </location>
</feature>
<dbReference type="AlphaFoldDB" id="X0SSD1"/>
<accession>X0SSD1</accession>
<proteinExistence type="predicted"/>
<sequence>MKLQEFFPEEIEFYEIDENPMLLEAHYKKSRDFLGYLAVEKAQGWGG</sequence>